<gene>
    <name evidence="1" type="ORF">BRENAR_LOCUS3999</name>
</gene>
<evidence type="ECO:0000313" key="1">
    <source>
        <dbReference type="EMBL" id="VEU23268.1"/>
    </source>
</evidence>
<evidence type="ECO:0000313" key="2">
    <source>
        <dbReference type="Proteomes" id="UP000290900"/>
    </source>
</evidence>
<proteinExistence type="predicted"/>
<dbReference type="Proteomes" id="UP000290900">
    <property type="component" value="Unassembled WGS sequence"/>
</dbReference>
<keyword evidence="2" id="KW-1185">Reference proteome</keyword>
<name>A0A448YQZ5_BRENA</name>
<sequence length="475" mass="53935">MNDEYDSSDDTAKLGLSASLPSCRLDSTIRRLGEKTNWQPETPRKVRDLDGIPQDTSLVSGKSLFGSSSRTYGSTRSFRVEEKHLSDDEEEMQVLMNEEAEESPRQSKAIRSTLDLRVSGMNNQYREEIDIFVEDYQSERHLHNRRDLLIEFEGRTESDDGFRQYFSTTGFPLRFLKSILKKDSGDMKSCLTLIKVYSLASPNCHAVSVFCQALGEQPQMLDTMLRSREGSIAAIDFLASLSEDVDIGSILNESTLRNLIDTVSDNLITARGDFLQSCIKICEKTMQSDRKEPLYAVSRSILNILDDFKSIDNEVVTSILRLGILLTSIVGGLPKNVSTEVYKEEVFLTLLDISRSDDDQLALFSLGFMVSFADESGFLEHVSPKSLKVLKERLEELELEETGCQRINKIHSIGYFCVVYGKLAERFQEELWIDRGSMEKVIEGLRRFGESIGETESMRDEVMRLRASLRAMERE</sequence>
<dbReference type="InParanoid" id="A0A448YQZ5"/>
<dbReference type="AlphaFoldDB" id="A0A448YQZ5"/>
<protein>
    <submittedName>
        <fullName evidence="1">DEKNAAC104399</fullName>
    </submittedName>
</protein>
<organism evidence="1 2">
    <name type="scientific">Brettanomyces naardenensis</name>
    <name type="common">Yeast</name>
    <dbReference type="NCBI Taxonomy" id="13370"/>
    <lineage>
        <taxon>Eukaryota</taxon>
        <taxon>Fungi</taxon>
        <taxon>Dikarya</taxon>
        <taxon>Ascomycota</taxon>
        <taxon>Saccharomycotina</taxon>
        <taxon>Pichiomycetes</taxon>
        <taxon>Pichiales</taxon>
        <taxon>Pichiaceae</taxon>
        <taxon>Brettanomyces</taxon>
    </lineage>
</organism>
<accession>A0A448YQZ5</accession>
<reference evidence="1 2" key="1">
    <citation type="submission" date="2018-12" db="EMBL/GenBank/DDBJ databases">
        <authorList>
            <person name="Tiukova I."/>
            <person name="Dainat J."/>
        </authorList>
    </citation>
    <scope>NUCLEOTIDE SEQUENCE [LARGE SCALE GENOMIC DNA]</scope>
</reference>
<dbReference type="OrthoDB" id="10606872at2759"/>
<dbReference type="EMBL" id="CAACVR010000040">
    <property type="protein sequence ID" value="VEU23268.1"/>
    <property type="molecule type" value="Genomic_DNA"/>
</dbReference>